<sequence length="85" mass="9334">MCHDPRAEGPVLSHPLLEDTVLEPSTFTFSDSSSGASSLDVDIIGIRKVIATKIRRAAARGVDKCRKIRRKLSRESGLVSFHEDV</sequence>
<dbReference type="AlphaFoldDB" id="S8AHM6"/>
<evidence type="ECO:0000313" key="1">
    <source>
        <dbReference type="EMBL" id="EPS25228.1"/>
    </source>
</evidence>
<organism evidence="1 2">
    <name type="scientific">Penicillium oxalicum (strain 114-2 / CGMCC 5302)</name>
    <name type="common">Penicillium decumbens</name>
    <dbReference type="NCBI Taxonomy" id="933388"/>
    <lineage>
        <taxon>Eukaryota</taxon>
        <taxon>Fungi</taxon>
        <taxon>Dikarya</taxon>
        <taxon>Ascomycota</taxon>
        <taxon>Pezizomycotina</taxon>
        <taxon>Eurotiomycetes</taxon>
        <taxon>Eurotiomycetidae</taxon>
        <taxon>Eurotiales</taxon>
        <taxon>Aspergillaceae</taxon>
        <taxon>Penicillium</taxon>
    </lineage>
</organism>
<dbReference type="HOGENOM" id="CLU_2513356_0_0_1"/>
<keyword evidence="2" id="KW-1185">Reference proteome</keyword>
<name>S8AHM6_PENO1</name>
<accession>S8AHM6</accession>
<gene>
    <name evidence="1" type="ORF">PDE_00161</name>
</gene>
<dbReference type="EMBL" id="KB644408">
    <property type="protein sequence ID" value="EPS25228.1"/>
    <property type="molecule type" value="Genomic_DNA"/>
</dbReference>
<evidence type="ECO:0000313" key="2">
    <source>
        <dbReference type="Proteomes" id="UP000019376"/>
    </source>
</evidence>
<proteinExistence type="predicted"/>
<dbReference type="Proteomes" id="UP000019376">
    <property type="component" value="Unassembled WGS sequence"/>
</dbReference>
<protein>
    <submittedName>
        <fullName evidence="1">Uncharacterized protein</fullName>
    </submittedName>
</protein>
<reference evidence="1 2" key="1">
    <citation type="journal article" date="2013" name="PLoS ONE">
        <title>Genomic and secretomic analyses reveal unique features of the lignocellulolytic enzyme system of Penicillium decumbens.</title>
        <authorList>
            <person name="Liu G."/>
            <person name="Zhang L."/>
            <person name="Wei X."/>
            <person name="Zou G."/>
            <person name="Qin Y."/>
            <person name="Ma L."/>
            <person name="Li J."/>
            <person name="Zheng H."/>
            <person name="Wang S."/>
            <person name="Wang C."/>
            <person name="Xun L."/>
            <person name="Zhao G.-P."/>
            <person name="Zhou Z."/>
            <person name="Qu Y."/>
        </authorList>
    </citation>
    <scope>NUCLEOTIDE SEQUENCE [LARGE SCALE GENOMIC DNA]</scope>
    <source>
        <strain evidence="2">114-2 / CGMCC 5302</strain>
    </source>
</reference>